<gene>
    <name evidence="6" type="primary">orfY60</name>
</gene>
<geneLocation type="plasmid" evidence="6">
    <name>pY0017</name>
</geneLocation>
<keyword evidence="4" id="KW-0812">Transmembrane</keyword>
<organism evidence="6">
    <name type="scientific">Sulfobacillus thermotolerans</name>
    <dbReference type="NCBI Taxonomy" id="338644"/>
    <lineage>
        <taxon>Bacteria</taxon>
        <taxon>Bacillati</taxon>
        <taxon>Bacillota</taxon>
        <taxon>Clostridia</taxon>
        <taxon>Eubacteriales</taxon>
        <taxon>Clostridiales Family XVII. Incertae Sedis</taxon>
        <taxon>Sulfobacillus</taxon>
    </lineage>
</organism>
<dbReference type="InterPro" id="IPR016032">
    <property type="entry name" value="Sig_transdc_resp-reg_C-effctor"/>
</dbReference>
<evidence type="ECO:0000256" key="2">
    <source>
        <dbReference type="ARBA" id="ARBA00023125"/>
    </source>
</evidence>
<keyword evidence="4" id="KW-1133">Transmembrane helix</keyword>
<name>G5CJ99_9FIRM</name>
<dbReference type="PROSITE" id="PS50043">
    <property type="entry name" value="HTH_LUXR_2"/>
    <property type="match status" value="1"/>
</dbReference>
<feature type="domain" description="HTH luxR-type" evidence="5">
    <location>
        <begin position="199"/>
        <end position="264"/>
    </location>
</feature>
<accession>G5CJ99</accession>
<keyword evidence="4" id="KW-0472">Membrane</keyword>
<dbReference type="AlphaFoldDB" id="G5CJ99"/>
<keyword evidence="6" id="KW-0614">Plasmid</keyword>
<evidence type="ECO:0000256" key="3">
    <source>
        <dbReference type="ARBA" id="ARBA00023163"/>
    </source>
</evidence>
<keyword evidence="2" id="KW-0238">DNA-binding</keyword>
<dbReference type="PANTHER" id="PTHR44688:SF16">
    <property type="entry name" value="DNA-BINDING TRANSCRIPTIONAL ACTIVATOR DEVR_DOSR"/>
    <property type="match status" value="1"/>
</dbReference>
<evidence type="ECO:0000256" key="4">
    <source>
        <dbReference type="SAM" id="Phobius"/>
    </source>
</evidence>
<dbReference type="PRINTS" id="PR00038">
    <property type="entry name" value="HTHLUXR"/>
</dbReference>
<dbReference type="SUPFAM" id="SSF46894">
    <property type="entry name" value="C-terminal effector domain of the bipartite response regulators"/>
    <property type="match status" value="1"/>
</dbReference>
<dbReference type="Pfam" id="PF00196">
    <property type="entry name" value="GerE"/>
    <property type="match status" value="1"/>
</dbReference>
<sequence length="276" mass="30143">MRQVSPSIMRWIGLARLLVVGLVGLVLFPSSRLLASGLGWLLAGYGGITLTLTAIWVRRPAVRFVLQGSLWFVDVLMAELLLVAFARPNTGAPALLPVLAYEAELYWPRRGGMMGGLSAVGLLVSAGWLRTWAHRPFLSVSALCFWIGVLGVLIILPQLVTRATREDDAPHGKLRGFANAPTEELSLETADRPDYVPSITQQLPALSPREKEVCTLLCRGVSPEAIAAQLYIDIGTVKSHTARIYHKWGVHSRTELQQVWVATGLDSIETSDVTSL</sequence>
<dbReference type="InterPro" id="IPR036388">
    <property type="entry name" value="WH-like_DNA-bd_sf"/>
</dbReference>
<feature type="transmembrane region" description="Helical" evidence="4">
    <location>
        <begin position="106"/>
        <end position="129"/>
    </location>
</feature>
<keyword evidence="3" id="KW-0804">Transcription</keyword>
<feature type="transmembrane region" description="Helical" evidence="4">
    <location>
        <begin position="64"/>
        <end position="86"/>
    </location>
</feature>
<dbReference type="GO" id="GO:0006355">
    <property type="term" value="P:regulation of DNA-templated transcription"/>
    <property type="evidence" value="ECO:0007669"/>
    <property type="project" value="InterPro"/>
</dbReference>
<dbReference type="PANTHER" id="PTHR44688">
    <property type="entry name" value="DNA-BINDING TRANSCRIPTIONAL ACTIVATOR DEVR_DOSR"/>
    <property type="match status" value="1"/>
</dbReference>
<proteinExistence type="predicted"/>
<dbReference type="EMBL" id="JN119830">
    <property type="protein sequence ID" value="AEP14373.1"/>
    <property type="molecule type" value="Genomic_DNA"/>
</dbReference>
<feature type="transmembrane region" description="Helical" evidence="4">
    <location>
        <begin position="37"/>
        <end position="57"/>
    </location>
</feature>
<dbReference type="CDD" id="cd06170">
    <property type="entry name" value="LuxR_C_like"/>
    <property type="match status" value="1"/>
</dbReference>
<evidence type="ECO:0000256" key="1">
    <source>
        <dbReference type="ARBA" id="ARBA00023015"/>
    </source>
</evidence>
<reference evidence="6" key="1">
    <citation type="journal article" date="2011" name="Appl. Environ. Microbiol.">
        <title>Two Large, Related, Cryptic Plasmids from Geographically Distinct Isolates of Sulfobacillus thermotolerans.</title>
        <authorList>
            <person name="Deane S.M."/>
            <person name="Rawlings D.E."/>
        </authorList>
    </citation>
    <scope>NUCLEOTIDE SEQUENCE</scope>
    <source>
        <strain evidence="6">Y0017</strain>
        <plasmid evidence="6">pY0017</plasmid>
    </source>
</reference>
<dbReference type="Gene3D" id="1.10.10.10">
    <property type="entry name" value="Winged helix-like DNA-binding domain superfamily/Winged helix DNA-binding domain"/>
    <property type="match status" value="1"/>
</dbReference>
<dbReference type="GO" id="GO:0003677">
    <property type="term" value="F:DNA binding"/>
    <property type="evidence" value="ECO:0007669"/>
    <property type="project" value="UniProtKB-KW"/>
</dbReference>
<dbReference type="SMART" id="SM00421">
    <property type="entry name" value="HTH_LUXR"/>
    <property type="match status" value="1"/>
</dbReference>
<protein>
    <submittedName>
        <fullName evidence="6">Transcriptional regulator-like protein</fullName>
    </submittedName>
</protein>
<dbReference type="InterPro" id="IPR000792">
    <property type="entry name" value="Tscrpt_reg_LuxR_C"/>
</dbReference>
<evidence type="ECO:0000313" key="6">
    <source>
        <dbReference type="EMBL" id="AEP14373.1"/>
    </source>
</evidence>
<feature type="transmembrane region" description="Helical" evidence="4">
    <location>
        <begin position="12"/>
        <end position="31"/>
    </location>
</feature>
<evidence type="ECO:0000259" key="5">
    <source>
        <dbReference type="PROSITE" id="PS50043"/>
    </source>
</evidence>
<feature type="transmembrane region" description="Helical" evidence="4">
    <location>
        <begin position="136"/>
        <end position="156"/>
    </location>
</feature>
<keyword evidence="1" id="KW-0805">Transcription regulation</keyword>